<evidence type="ECO:0000256" key="2">
    <source>
        <dbReference type="ARBA" id="ARBA00022670"/>
    </source>
</evidence>
<dbReference type="AlphaFoldDB" id="A0A0N0CSP3"/>
<protein>
    <recommendedName>
        <fullName evidence="5">Aminopeptidase</fullName>
    </recommendedName>
</protein>
<dbReference type="GO" id="GO:0043418">
    <property type="term" value="P:homocysteine catabolic process"/>
    <property type="evidence" value="ECO:0007669"/>
    <property type="project" value="TreeGrafter"/>
</dbReference>
<keyword evidence="4 5" id="KW-0788">Thiol protease</keyword>
<dbReference type="SUPFAM" id="SSF54001">
    <property type="entry name" value="Cysteine proteinases"/>
    <property type="match status" value="1"/>
</dbReference>
<comment type="subcellular location">
    <subcellularLocation>
        <location evidence="1">Cytoplasm</location>
    </subcellularLocation>
</comment>
<evidence type="ECO:0000256" key="1">
    <source>
        <dbReference type="ARBA" id="ARBA00004496"/>
    </source>
</evidence>
<evidence type="ECO:0000313" key="8">
    <source>
        <dbReference type="Proteomes" id="UP000037778"/>
    </source>
</evidence>
<dbReference type="PIRSF" id="PIRSF005700">
    <property type="entry name" value="PepC"/>
    <property type="match status" value="1"/>
</dbReference>
<name>A0A0N0CSP3_9LACO</name>
<dbReference type="GO" id="GO:0006508">
    <property type="term" value="P:proteolysis"/>
    <property type="evidence" value="ECO:0007669"/>
    <property type="project" value="UniProtKB-KW"/>
</dbReference>
<organism evidence="7 8">
    <name type="scientific">Apilactobacillus kunkeei</name>
    <dbReference type="NCBI Taxonomy" id="148814"/>
    <lineage>
        <taxon>Bacteria</taxon>
        <taxon>Bacillati</taxon>
        <taxon>Bacillota</taxon>
        <taxon>Bacilli</taxon>
        <taxon>Lactobacillales</taxon>
        <taxon>Lactobacillaceae</taxon>
        <taxon>Apilactobacillus</taxon>
    </lineage>
</organism>
<dbReference type="Proteomes" id="UP000037778">
    <property type="component" value="Unassembled WGS sequence"/>
</dbReference>
<dbReference type="CDD" id="cd00585">
    <property type="entry name" value="Peptidase_C1B"/>
    <property type="match status" value="1"/>
</dbReference>
<feature type="active site" evidence="6">
    <location>
        <position position="365"/>
    </location>
</feature>
<keyword evidence="3 5" id="KW-0378">Hydrolase</keyword>
<reference evidence="7 8" key="1">
    <citation type="journal article" date="2015" name="Genome Biol. Evol.">
        <title>Functionally Structured Genomes in Lactobacillus kunkeei Colonizing the Honey Crop and Food Products of Honeybees and Stingless Bees.</title>
        <authorList>
            <person name="Tamarit D."/>
            <person name="Ellegaard K.M."/>
            <person name="Wikander J."/>
            <person name="Olofsson T."/>
            <person name="Vasquez A."/>
            <person name="Andersson S.G."/>
        </authorList>
    </citation>
    <scope>NUCLEOTIDE SEQUENCE [LARGE SCALE GENOMIC DNA]</scope>
    <source>
        <strain evidence="7 8">LAko</strain>
    </source>
</reference>
<dbReference type="PATRIC" id="fig|148814.8.peg.1377"/>
<dbReference type="Pfam" id="PF03051">
    <property type="entry name" value="Peptidase_C1_2"/>
    <property type="match status" value="1"/>
</dbReference>
<dbReference type="RefSeq" id="WP_053792231.1">
    <property type="nucleotide sequence ID" value="NZ_JXCY01000007.1"/>
</dbReference>
<keyword evidence="2 5" id="KW-0645">Protease</keyword>
<accession>A0A0N0CSP3</accession>
<evidence type="ECO:0000256" key="4">
    <source>
        <dbReference type="ARBA" id="ARBA00022807"/>
    </source>
</evidence>
<dbReference type="InterPro" id="IPR004134">
    <property type="entry name" value="Peptidase_C1B"/>
</dbReference>
<dbReference type="GO" id="GO:0005737">
    <property type="term" value="C:cytoplasm"/>
    <property type="evidence" value="ECO:0007669"/>
    <property type="project" value="UniProtKB-SubCell"/>
</dbReference>
<sequence>MTETKITEQDLKELRAAYDENPTNAILERTVTQNGIGNVSYDETATEKLNPVFSVEVKTGKVSNQKQSGRCWMFALLNTLKHQFGAKYNVKDFELSQNYLFFWDKIERANIFYDRIINTANKPLDDRTVQYFLEVGPGADGGQWAMAVSLVQKYGVVPTTAFSETNVSESTGDLKSILNYKLRSDAFKLRNMVNDGVSEEDIHDAREQMLAEVYKIAAYSLGVPPKTFDFEYRDDNDNYHIDRDLTPKAFYEKYLSDADLDDYVVLSNSPDKEYDKMYRLSAQENVVDGRKIEFLNLPMEDLKNAAIAQLKDGQAVWFANDIARQSDRKKGFLAENLYHYDELFDVDLSMSKKERLQYHEACVSHATALTGVDLVDDKPTKWKVENSWGSKNGVNGYFIMDDGWMNEYVYEIVINKKYLSNDKTALLSQSPVELAPWDSLE</sequence>
<comment type="caution">
    <text evidence="7">The sequence shown here is derived from an EMBL/GenBank/DDBJ whole genome shotgun (WGS) entry which is preliminary data.</text>
</comment>
<keyword evidence="5 7" id="KW-0031">Aminopeptidase</keyword>
<feature type="active site" evidence="6">
    <location>
        <position position="71"/>
    </location>
</feature>
<comment type="similarity">
    <text evidence="5">Belongs to the peptidase C1 family.</text>
</comment>
<evidence type="ECO:0000256" key="6">
    <source>
        <dbReference type="PIRSR" id="PIRSR005700-1"/>
    </source>
</evidence>
<dbReference type="GO" id="GO:0009636">
    <property type="term" value="P:response to toxic substance"/>
    <property type="evidence" value="ECO:0007669"/>
    <property type="project" value="TreeGrafter"/>
</dbReference>
<dbReference type="PANTHER" id="PTHR10363">
    <property type="entry name" value="BLEOMYCIN HYDROLASE"/>
    <property type="match status" value="1"/>
</dbReference>
<proteinExistence type="inferred from homology"/>
<dbReference type="EMBL" id="JXCY01000007">
    <property type="protein sequence ID" value="KOY76017.1"/>
    <property type="molecule type" value="Genomic_DNA"/>
</dbReference>
<feature type="active site" evidence="6">
    <location>
        <position position="386"/>
    </location>
</feature>
<evidence type="ECO:0000256" key="5">
    <source>
        <dbReference type="PIRNR" id="PIRNR005700"/>
    </source>
</evidence>
<keyword evidence="8" id="KW-1185">Reference proteome</keyword>
<gene>
    <name evidence="7" type="primary">pepC</name>
    <name evidence="7" type="ORF">RZ71_04510</name>
</gene>
<dbReference type="Gene3D" id="3.90.70.10">
    <property type="entry name" value="Cysteine proteinases"/>
    <property type="match status" value="1"/>
</dbReference>
<dbReference type="GO" id="GO:0070005">
    <property type="term" value="F:cysteine-type aminopeptidase activity"/>
    <property type="evidence" value="ECO:0007669"/>
    <property type="project" value="InterPro"/>
</dbReference>
<evidence type="ECO:0000256" key="3">
    <source>
        <dbReference type="ARBA" id="ARBA00022801"/>
    </source>
</evidence>
<dbReference type="InterPro" id="IPR038765">
    <property type="entry name" value="Papain-like_cys_pep_sf"/>
</dbReference>
<dbReference type="PANTHER" id="PTHR10363:SF2">
    <property type="entry name" value="BLEOMYCIN HYDROLASE"/>
    <property type="match status" value="1"/>
</dbReference>
<evidence type="ECO:0000313" key="7">
    <source>
        <dbReference type="EMBL" id="KOY76017.1"/>
    </source>
</evidence>